<dbReference type="OrthoDB" id="949638at2"/>
<proteinExistence type="predicted"/>
<evidence type="ECO:0000313" key="2">
    <source>
        <dbReference type="Proteomes" id="UP000317646"/>
    </source>
</evidence>
<protein>
    <submittedName>
        <fullName evidence="1">Uncharacterized protein</fullName>
    </submittedName>
</protein>
<keyword evidence="2" id="KW-1185">Reference proteome</keyword>
<dbReference type="Proteomes" id="UP000317646">
    <property type="component" value="Unassembled WGS sequence"/>
</dbReference>
<accession>A0A502GX89</accession>
<organism evidence="1 2">
    <name type="scientific">Hymenobacter nivis</name>
    <dbReference type="NCBI Taxonomy" id="1850093"/>
    <lineage>
        <taxon>Bacteria</taxon>
        <taxon>Pseudomonadati</taxon>
        <taxon>Bacteroidota</taxon>
        <taxon>Cytophagia</taxon>
        <taxon>Cytophagales</taxon>
        <taxon>Hymenobacteraceae</taxon>
        <taxon>Hymenobacter</taxon>
    </lineage>
</organism>
<dbReference type="EMBL" id="RCYZ01000004">
    <property type="protein sequence ID" value="TPG66072.1"/>
    <property type="molecule type" value="Genomic_DNA"/>
</dbReference>
<evidence type="ECO:0000313" key="1">
    <source>
        <dbReference type="EMBL" id="TPG66072.1"/>
    </source>
</evidence>
<comment type="caution">
    <text evidence="1">The sequence shown here is derived from an EMBL/GenBank/DDBJ whole genome shotgun (WGS) entry which is preliminary data.</text>
</comment>
<gene>
    <name evidence="1" type="ORF">EAH73_11930</name>
</gene>
<reference evidence="1 2" key="1">
    <citation type="journal article" date="2019" name="Environ. Microbiol.">
        <title>Species interactions and distinct microbial communities in high Arctic permafrost affected cryosols are associated with the CH4 and CO2 gas fluxes.</title>
        <authorList>
            <person name="Altshuler I."/>
            <person name="Hamel J."/>
            <person name="Turney S."/>
            <person name="Magnuson E."/>
            <person name="Levesque R."/>
            <person name="Greer C."/>
            <person name="Whyte L.G."/>
        </authorList>
    </citation>
    <scope>NUCLEOTIDE SEQUENCE [LARGE SCALE GENOMIC DNA]</scope>
    <source>
        <strain evidence="1 2">S9.2P</strain>
    </source>
</reference>
<sequence length="418" mass="44378">MYTLAPLVACLAPLLWFRQAPEGSPDEPQLAAGLLQPEDPAAGAGPVAVQELHPLLTLRHIYQSAPDLSALAVGAPYLGSYPVLQLRGGRAPTVAGAPEPNSAGALFSAYLDRTRTAAVAKVLAAFTSRKKLAGAGRTIMADVKLTGQSGEYRRKVIKQGRFVGLALRSAGTRDVALSITGLGTQFSDLNPSFRLYLYHSSQPTEPLATYEVPRTSRVYFEWTPLAITLPAGPTGGEYRLGYFEDDLVGQAVDLQHDFSSRPGTGGCCGSDYLLFDAYAPHVQVRAFTATAEAGTDVLPGDGKPTYVTGSNFGLNLQLSAVCDLSDYFCRYRGLFLEALQLQLAVDLLNQMAYSTRNNGVKQDVQALALVALNNRPDAQPGLLSQLDAALGALDVDLSGVSTTCLPCTKPKGNRVGAI</sequence>
<dbReference type="RefSeq" id="WP_140466795.1">
    <property type="nucleotide sequence ID" value="NZ_RCYZ01000004.1"/>
</dbReference>
<name>A0A502GX89_9BACT</name>
<dbReference type="AlphaFoldDB" id="A0A502GX89"/>